<dbReference type="HOGENOM" id="CLU_000445_107_12_5"/>
<dbReference type="Proteomes" id="UP000006575">
    <property type="component" value="Chromosome"/>
</dbReference>
<feature type="transmembrane region" description="Helical" evidence="7">
    <location>
        <begin position="343"/>
        <end position="364"/>
    </location>
</feature>
<dbReference type="AlphaFoldDB" id="Q1MM85"/>
<dbReference type="Pfam" id="PF00015">
    <property type="entry name" value="MCPsignal"/>
    <property type="match status" value="1"/>
</dbReference>
<feature type="domain" description="HAMP" evidence="9">
    <location>
        <begin position="366"/>
        <end position="419"/>
    </location>
</feature>
<keyword evidence="2" id="KW-0145">Chemotaxis</keyword>
<feature type="compositionally biased region" description="Basic and acidic residues" evidence="6">
    <location>
        <begin position="423"/>
        <end position="444"/>
    </location>
</feature>
<reference evidence="10 11" key="1">
    <citation type="journal article" date="2006" name="Genome Biol.">
        <title>The genome of Rhizobium leguminosarum has recognizable core and accessory components.</title>
        <authorList>
            <person name="Young J.W."/>
            <person name="Crossman L.C."/>
            <person name="Johnston A.W.B."/>
            <person name="Thomson N.R."/>
            <person name="Ghazoui Z.F."/>
            <person name="Hull K.H."/>
            <person name="Wexler M."/>
            <person name="Curson A.R.J."/>
            <person name="Todd J.D."/>
            <person name="Poole P.S."/>
            <person name="Mauchline T.H."/>
            <person name="East A.K."/>
            <person name="Quail M.A."/>
            <person name="Churcher C."/>
            <person name="Arrowsmith C."/>
            <person name="Cherevach A."/>
            <person name="Chillingworth T."/>
            <person name="Clarke K."/>
            <person name="Cronin A."/>
            <person name="Davis P."/>
            <person name="Fraser A."/>
            <person name="Hance Z."/>
            <person name="Hauser H."/>
            <person name="Jagels K."/>
            <person name="Moule S."/>
            <person name="Mungall K."/>
            <person name="Norbertczak H."/>
            <person name="Rabbinowitsch E."/>
            <person name="Sanders M."/>
            <person name="Simmonds M."/>
            <person name="Whitehead S."/>
            <person name="Parkhill J."/>
        </authorList>
    </citation>
    <scope>NUCLEOTIDE SEQUENCE [LARGE SCALE GENOMIC DNA]</scope>
    <source>
        <strain evidence="11">DSM 114642 / LMG 32736 / 3841</strain>
    </source>
</reference>
<dbReference type="CDD" id="cd12913">
    <property type="entry name" value="PDC1_MCP_like"/>
    <property type="match status" value="1"/>
</dbReference>
<proteinExistence type="inferred from homology"/>
<dbReference type="InterPro" id="IPR051310">
    <property type="entry name" value="MCP_chemotaxis"/>
</dbReference>
<dbReference type="KEGG" id="rle:RL0426"/>
<keyword evidence="7" id="KW-0472">Membrane</keyword>
<dbReference type="FunFam" id="1.10.287.950:FF:000001">
    <property type="entry name" value="Methyl-accepting chemotaxis sensory transducer"/>
    <property type="match status" value="1"/>
</dbReference>
<comment type="subcellular location">
    <subcellularLocation>
        <location evidence="1">Membrane</location>
    </subcellularLocation>
</comment>
<evidence type="ECO:0000256" key="2">
    <source>
        <dbReference type="ARBA" id="ARBA00022500"/>
    </source>
</evidence>
<keyword evidence="4" id="KW-0807">Transducer</keyword>
<keyword evidence="7" id="KW-1133">Transmembrane helix</keyword>
<organism evidence="10 11">
    <name type="scientific">Rhizobium johnstonii (strain DSM 114642 / LMG 32736 / 3841)</name>
    <name type="common">Rhizobium leguminosarum bv. viciae</name>
    <dbReference type="NCBI Taxonomy" id="216596"/>
    <lineage>
        <taxon>Bacteria</taxon>
        <taxon>Pseudomonadati</taxon>
        <taxon>Pseudomonadota</taxon>
        <taxon>Alphaproteobacteria</taxon>
        <taxon>Hyphomicrobiales</taxon>
        <taxon>Rhizobiaceae</taxon>
        <taxon>Rhizobium/Agrobacterium group</taxon>
        <taxon>Rhizobium</taxon>
        <taxon>Rhizobium johnstonii</taxon>
    </lineage>
</organism>
<dbReference type="InterPro" id="IPR004089">
    <property type="entry name" value="MCPsignal_dom"/>
</dbReference>
<gene>
    <name evidence="10" type="primary">mcpX</name>
    <name evidence="10" type="ordered locus">RL0426</name>
</gene>
<dbReference type="GO" id="GO:0016020">
    <property type="term" value="C:membrane"/>
    <property type="evidence" value="ECO:0007669"/>
    <property type="project" value="UniProtKB-SubCell"/>
</dbReference>
<feature type="coiled-coil region" evidence="5">
    <location>
        <begin position="516"/>
        <end position="553"/>
    </location>
</feature>
<dbReference type="PANTHER" id="PTHR43531:SF11">
    <property type="entry name" value="METHYL-ACCEPTING CHEMOTAXIS PROTEIN 3"/>
    <property type="match status" value="1"/>
</dbReference>
<dbReference type="SUPFAM" id="SSF58104">
    <property type="entry name" value="Methyl-accepting chemotaxis protein (MCP) signaling domain"/>
    <property type="match status" value="1"/>
</dbReference>
<dbReference type="Gene3D" id="1.10.287.950">
    <property type="entry name" value="Methyl-accepting chemotaxis protein"/>
    <property type="match status" value="1"/>
</dbReference>
<accession>Q1MM85</accession>
<protein>
    <submittedName>
        <fullName evidence="10">Probable mcp type chemoreceptor, ortholog of S. meliloti mcpX</fullName>
    </submittedName>
</protein>
<sequence length="802" mass="84901">MMGRSLCCCAGECPFGASLPEDPMFIFRMKSLAAKLIVITGIAIALVLIVSNFFLIGQTRDRVQTLTMDQANLEAKSIANDIAANVGELASAARTMSGVIGRGHEGKSLDRKGMINVLKANLEQNAFAFGSWFCEQLGAFDGKSTEIANNNDEGTNKNGAFTPYWSKTKDGGIQYSTFDNDYTAAWWKLAADSGEGAITTPYMAEGTDVPTLLTSIAYPVMSDGKMIGVGGVDISLKSLTDKLQALHPFGSGRVTLLSQAGNWIVAPIPELMTKEYDGEGADIVKSALSSKQPGLVRNLTYDGLDPFDRVVYPFAVPGVNATWVVLVDVPHTAINAPVRDQTYMMIVNGLIVLGAVMLALYFAVRSFVQRPLDGLVASVKALSDGEYGEPVAAQDRSDEVGSVAKALEGFRFTLADSRRLEDEAADQRQAAETERSRSESERQESVSLQRHIVSIVGAGLSELSQGNLSHRITDEFPGEYGKLKQDFNAALASLEETINTMNLSVANIGSGTGEISNSASDLAKRTEQQAASLEETAAALNELTAQVDSSAENARTAADNVNLACQDAEKSGEVVQKAIASMQGIEQSSTEVSRIIGVIDEIAFQTNLLALNAGVEAARAGEAGKGFAVVAQEVRELAQRSANAAKEIKTLINTSAVQVKEGVDLVGRAGGTLHKIAEQVMGINDLIRQISASASEQAVGLKEINQAMNQMDQVTQQNAAMVEEATAASVALNDEAQTLKALATRFNVSGSGNAAALASVAQRMRAPSTSAPSHRAAAPAVRRAAAPSRGSAAVAQDSWEEF</sequence>
<keyword evidence="11" id="KW-1185">Reference proteome</keyword>
<dbReference type="InterPro" id="IPR003660">
    <property type="entry name" value="HAMP_dom"/>
</dbReference>
<evidence type="ECO:0000256" key="4">
    <source>
        <dbReference type="PROSITE-ProRule" id="PRU00284"/>
    </source>
</evidence>
<evidence type="ECO:0000259" key="9">
    <source>
        <dbReference type="PROSITE" id="PS50885"/>
    </source>
</evidence>
<keyword evidence="5" id="KW-0175">Coiled coil</keyword>
<evidence type="ECO:0000256" key="5">
    <source>
        <dbReference type="SAM" id="Coils"/>
    </source>
</evidence>
<evidence type="ECO:0000256" key="1">
    <source>
        <dbReference type="ARBA" id="ARBA00004370"/>
    </source>
</evidence>
<dbReference type="eggNOG" id="COG0840">
    <property type="taxonomic scope" value="Bacteria"/>
</dbReference>
<feature type="domain" description="Methyl-accepting transducer" evidence="8">
    <location>
        <begin position="504"/>
        <end position="733"/>
    </location>
</feature>
<evidence type="ECO:0000313" key="11">
    <source>
        <dbReference type="Proteomes" id="UP000006575"/>
    </source>
</evidence>
<dbReference type="Gene3D" id="3.30.450.20">
    <property type="entry name" value="PAS domain"/>
    <property type="match status" value="2"/>
</dbReference>
<feature type="transmembrane region" description="Helical" evidence="7">
    <location>
        <begin position="32"/>
        <end position="55"/>
    </location>
</feature>
<dbReference type="PROSITE" id="PS50111">
    <property type="entry name" value="CHEMOTAXIS_TRANSDUC_2"/>
    <property type="match status" value="1"/>
</dbReference>
<feature type="region of interest" description="Disordered" evidence="6">
    <location>
        <begin position="423"/>
        <end position="445"/>
    </location>
</feature>
<dbReference type="SMART" id="SM00283">
    <property type="entry name" value="MA"/>
    <property type="match status" value="1"/>
</dbReference>
<dbReference type="PANTHER" id="PTHR43531">
    <property type="entry name" value="PROTEIN ICFG"/>
    <property type="match status" value="1"/>
</dbReference>
<name>Q1MM85_RHIJ3</name>
<evidence type="ECO:0000256" key="6">
    <source>
        <dbReference type="SAM" id="MobiDB-lite"/>
    </source>
</evidence>
<dbReference type="Pfam" id="PF00672">
    <property type="entry name" value="HAMP"/>
    <property type="match status" value="2"/>
</dbReference>
<dbReference type="PROSITE" id="PS50885">
    <property type="entry name" value="HAMP"/>
    <property type="match status" value="2"/>
</dbReference>
<feature type="domain" description="HAMP" evidence="9">
    <location>
        <begin position="456"/>
        <end position="499"/>
    </location>
</feature>
<evidence type="ECO:0000256" key="7">
    <source>
        <dbReference type="SAM" id="Phobius"/>
    </source>
</evidence>
<keyword evidence="7" id="KW-0812">Transmembrane</keyword>
<dbReference type="EMBL" id="AM236080">
    <property type="protein sequence ID" value="CAK05917.1"/>
    <property type="molecule type" value="Genomic_DNA"/>
</dbReference>
<evidence type="ECO:0000259" key="8">
    <source>
        <dbReference type="PROSITE" id="PS50111"/>
    </source>
</evidence>
<evidence type="ECO:0000256" key="3">
    <source>
        <dbReference type="ARBA" id="ARBA00029447"/>
    </source>
</evidence>
<dbReference type="Gene3D" id="6.10.340.10">
    <property type="match status" value="1"/>
</dbReference>
<dbReference type="Pfam" id="PF22673">
    <property type="entry name" value="MCP-like_PDC_1"/>
    <property type="match status" value="1"/>
</dbReference>
<feature type="compositionally biased region" description="Low complexity" evidence="6">
    <location>
        <begin position="765"/>
        <end position="795"/>
    </location>
</feature>
<evidence type="ECO:0000313" key="10">
    <source>
        <dbReference type="EMBL" id="CAK05917.1"/>
    </source>
</evidence>
<dbReference type="GO" id="GO:0007165">
    <property type="term" value="P:signal transduction"/>
    <property type="evidence" value="ECO:0007669"/>
    <property type="project" value="UniProtKB-KW"/>
</dbReference>
<feature type="region of interest" description="Disordered" evidence="6">
    <location>
        <begin position="765"/>
        <end position="802"/>
    </location>
</feature>
<dbReference type="SUPFAM" id="SSF158472">
    <property type="entry name" value="HAMP domain-like"/>
    <property type="match status" value="1"/>
</dbReference>
<dbReference type="CDD" id="cd11386">
    <property type="entry name" value="MCP_signal"/>
    <property type="match status" value="1"/>
</dbReference>
<comment type="similarity">
    <text evidence="3">Belongs to the methyl-accepting chemotaxis (MCP) protein family.</text>
</comment>
<dbReference type="EnsemblBacteria" id="CAK05917">
    <property type="protein sequence ID" value="CAK05917"/>
    <property type="gene ID" value="RL0426"/>
</dbReference>
<dbReference type="SMART" id="SM00304">
    <property type="entry name" value="HAMP"/>
    <property type="match status" value="2"/>
</dbReference>
<dbReference type="GO" id="GO:0006935">
    <property type="term" value="P:chemotaxis"/>
    <property type="evidence" value="ECO:0007669"/>
    <property type="project" value="UniProtKB-KW"/>
</dbReference>